<comment type="caution">
    <text evidence="4">The sequence shown here is derived from an EMBL/GenBank/DDBJ whole genome shotgun (WGS) entry which is preliminary data.</text>
</comment>
<feature type="domain" description="Bacterial Ig" evidence="3">
    <location>
        <begin position="490"/>
        <end position="562"/>
    </location>
</feature>
<proteinExistence type="predicted"/>
<protein>
    <recommendedName>
        <fullName evidence="3">Bacterial Ig domain-containing protein</fullName>
    </recommendedName>
</protein>
<feature type="domain" description="Bacterial Ig" evidence="3">
    <location>
        <begin position="650"/>
        <end position="721"/>
    </location>
</feature>
<dbReference type="EMBL" id="NGLB01000004">
    <property type="protein sequence ID" value="OTN94207.1"/>
    <property type="molecule type" value="Genomic_DNA"/>
</dbReference>
<dbReference type="RefSeq" id="WP_218776258.1">
    <property type="nucleotide sequence ID" value="NZ_NGLB01000004.1"/>
</dbReference>
<feature type="compositionally biased region" description="Polar residues" evidence="1">
    <location>
        <begin position="104"/>
        <end position="114"/>
    </location>
</feature>
<evidence type="ECO:0000256" key="1">
    <source>
        <dbReference type="SAM" id="MobiDB-lite"/>
    </source>
</evidence>
<evidence type="ECO:0000259" key="3">
    <source>
        <dbReference type="Pfam" id="PF17936"/>
    </source>
</evidence>
<dbReference type="InterPro" id="IPR041498">
    <property type="entry name" value="Big_6"/>
</dbReference>
<accession>A0AB73PR09</accession>
<feature type="compositionally biased region" description="Polar residues" evidence="1">
    <location>
        <begin position="65"/>
        <end position="79"/>
    </location>
</feature>
<dbReference type="Gene3D" id="2.60.40.10">
    <property type="entry name" value="Immunoglobulins"/>
    <property type="match status" value="5"/>
</dbReference>
<dbReference type="InterPro" id="IPR046776">
    <property type="entry name" value="Pectate_lyase_5"/>
</dbReference>
<dbReference type="Pfam" id="PF20585">
    <property type="entry name" value="Pectate_lyase_5"/>
    <property type="match status" value="1"/>
</dbReference>
<feature type="chain" id="PRO_5044493973" description="Bacterial Ig domain-containing protein" evidence="2">
    <location>
        <begin position="38"/>
        <end position="906"/>
    </location>
</feature>
<dbReference type="Pfam" id="PF17936">
    <property type="entry name" value="Big_6"/>
    <property type="match status" value="5"/>
</dbReference>
<evidence type="ECO:0000313" key="5">
    <source>
        <dbReference type="Proteomes" id="UP000194737"/>
    </source>
</evidence>
<gene>
    <name evidence="4" type="ORF">A5804_002881</name>
</gene>
<dbReference type="Proteomes" id="UP000194737">
    <property type="component" value="Unassembled WGS sequence"/>
</dbReference>
<evidence type="ECO:0000313" key="4">
    <source>
        <dbReference type="EMBL" id="OTN94207.1"/>
    </source>
</evidence>
<feature type="signal peptide" evidence="2">
    <location>
        <begin position="1"/>
        <end position="37"/>
    </location>
</feature>
<dbReference type="InterPro" id="IPR013783">
    <property type="entry name" value="Ig-like_fold"/>
</dbReference>
<name>A0AB73PR09_ENTFC</name>
<evidence type="ECO:0000256" key="2">
    <source>
        <dbReference type="SAM" id="SignalP"/>
    </source>
</evidence>
<feature type="domain" description="Bacterial Ig" evidence="3">
    <location>
        <begin position="807"/>
        <end position="881"/>
    </location>
</feature>
<feature type="domain" description="Bacterial Ig" evidence="3">
    <location>
        <begin position="731"/>
        <end position="800"/>
    </location>
</feature>
<feature type="non-terminal residue" evidence="4">
    <location>
        <position position="906"/>
    </location>
</feature>
<feature type="compositionally biased region" description="Polar residues" evidence="1">
    <location>
        <begin position="39"/>
        <end position="49"/>
    </location>
</feature>
<feature type="domain" description="Bacterial Ig" evidence="3">
    <location>
        <begin position="569"/>
        <end position="640"/>
    </location>
</feature>
<reference evidence="4 5" key="1">
    <citation type="submission" date="2017-05" db="EMBL/GenBank/DDBJ databases">
        <title>The Genome Sequence of Enterococcus faecium 6F2_DIV0138.</title>
        <authorList>
            <consortium name="The Broad Institute Genomics Platform"/>
            <consortium name="The Broad Institute Genomic Center for Infectious Diseases"/>
            <person name="Earl A."/>
            <person name="Manson A."/>
            <person name="Schwartman J."/>
            <person name="Gilmore M."/>
            <person name="Abouelleil A."/>
            <person name="Cao P."/>
            <person name="Chapman S."/>
            <person name="Cusick C."/>
            <person name="Shea T."/>
            <person name="Young S."/>
            <person name="Neafsey D."/>
            <person name="Nusbaum C."/>
            <person name="Birren B."/>
        </authorList>
    </citation>
    <scope>NUCLEOTIDE SEQUENCE [LARGE SCALE GENOMIC DNA]</scope>
    <source>
        <strain evidence="4 5">6F2_DIV0138</strain>
    </source>
</reference>
<dbReference type="AlphaFoldDB" id="A0AB73PR09"/>
<sequence length="906" mass="95341">MKKKQLKKRMKAKKRLTSAAVALLMSGSLLPVGNVFANEQSTQESSISSAEAKANLEKDMAVSGVENSTEAKQETQNTEKTSENSEDDQISIPETARDSKEATKSSTQDTSSQLPEGLRNVKSTRLSDGRISVDISTPDQLQEAFNTSLIGQVNLANDMVLTKQINMYSSKNPNLVINGNNHTIDLQKFSFWGDDGDSGINVKLVNLTTLNGGGWGAFDSPSASVEVENVTHRGETYLVANQIKLSGKVDIQVVQQPGGGYNAGISSYWRMNNAKLTISSGADVTVNHAVTTGTPSSVLYVNQMLVEPNAKFTVTSPYSQPWGVIRVASKGGINVGENAQLNVNSSDANTLGIDFREQASSLNIARGGNLSVSAAGNYAIGMYPGNSNLNLSGAKFNIQSTKSNGLPLYMGSGGSISFDKQNVRAWLKGFATATDPQYSWDNVTGVVNMSGANTTSALSNNTEFNALFKNQNFSRISSDGRATQELTKTTINEVKDTDTTVSGKGEPNGKIDLKVGDQVIASGTVGSDGNYSLTIPKQNAGTVIKAVVSMDGQTSEANTTVVRTALAQTTISEINTETTQVSGKGEPNAPIKIMNGDQIIAQGVIGSDGNYTLTIPRQAKDSVIKAIVEKDGLTSEAQTTVKQGSLAQTTISEINTETTQVSGKGEPNAPIKIMNGDQIIAQGVIGSDGNYTLTIPKQAKDSVIKAIVEKDGLTSKAQTTVTQGSLVQTTISNIDTNTTSVSGKGEPNAKIELKVGNQVIASGRIGSDGNYSLTIPKQSVGTVVKAVVSANGLTSEAHTTVTRADLAPTTISKVDSQTTVITGTGEPGGKIELLNGNQLIAQGYVGKDGHYSLTVMKQPAGSTIVAKVTMDGKESQASTVVEEKINLQAPVIDKFTEGDVYAKGNI</sequence>
<organism evidence="4 5">
    <name type="scientific">Enterococcus faecium</name>
    <name type="common">Streptococcus faecium</name>
    <dbReference type="NCBI Taxonomy" id="1352"/>
    <lineage>
        <taxon>Bacteria</taxon>
        <taxon>Bacillati</taxon>
        <taxon>Bacillota</taxon>
        <taxon>Bacilli</taxon>
        <taxon>Lactobacillales</taxon>
        <taxon>Enterococcaceae</taxon>
        <taxon>Enterococcus</taxon>
    </lineage>
</organism>
<keyword evidence="2" id="KW-0732">Signal</keyword>
<feature type="region of interest" description="Disordered" evidence="1">
    <location>
        <begin position="39"/>
        <end position="125"/>
    </location>
</feature>